<comment type="caution">
    <text evidence="1">The sequence shown here is derived from an EMBL/GenBank/DDBJ whole genome shotgun (WGS) entry which is preliminary data.</text>
</comment>
<accession>A0A256ITR1</accession>
<evidence type="ECO:0000313" key="2">
    <source>
        <dbReference type="Proteomes" id="UP000215731"/>
    </source>
</evidence>
<sequence>MTYAALGTSPSCCSNHDVSIDTQRPSCVRSSSRTITGSPSTTAVSTFIVCEPADARTCSGDSGASGAPSRNELGSSLSVAPFSVDRSGSVLVSESVSGSVSVSNVSPSTGSCVSTLALGSSPIGAAGIATAAISSTAASPSGFHARAGTDTLESAPVSCGAISSAAFANSSKTRLRPPRR</sequence>
<dbReference type="EMBL" id="NHOZ01000152">
    <property type="protein sequence ID" value="OYR59931.1"/>
    <property type="molecule type" value="Genomic_DNA"/>
</dbReference>
<proteinExistence type="predicted"/>
<dbReference type="Proteomes" id="UP000215731">
    <property type="component" value="Unassembled WGS sequence"/>
</dbReference>
<gene>
    <name evidence="1" type="ORF">DJ80_16500</name>
</gene>
<dbReference type="AlphaFoldDB" id="A0A256ITR1"/>
<protein>
    <submittedName>
        <fullName evidence="1">Uncharacterized protein</fullName>
    </submittedName>
</protein>
<organism evidence="1 2">
    <name type="scientific">Halorubrum ezzemoulense</name>
    <name type="common">Halorubrum chaoviator</name>
    <dbReference type="NCBI Taxonomy" id="337243"/>
    <lineage>
        <taxon>Archaea</taxon>
        <taxon>Methanobacteriati</taxon>
        <taxon>Methanobacteriota</taxon>
        <taxon>Stenosarchaea group</taxon>
        <taxon>Halobacteria</taxon>
        <taxon>Halobacteriales</taxon>
        <taxon>Haloferacaceae</taxon>
        <taxon>Halorubrum</taxon>
    </lineage>
</organism>
<evidence type="ECO:0000313" key="1">
    <source>
        <dbReference type="EMBL" id="OYR59931.1"/>
    </source>
</evidence>
<reference evidence="1 2" key="1">
    <citation type="journal article" date="2014" name="Front. Microbiol.">
        <title>Population and genomic analysis of the genus Halorubrum.</title>
        <authorList>
            <person name="Fullmer M.S."/>
            <person name="Soucy S.M."/>
            <person name="Swithers K.S."/>
            <person name="Makkay A.M."/>
            <person name="Wheeler R."/>
            <person name="Ventosa A."/>
            <person name="Gogarten J.P."/>
            <person name="Papke R.T."/>
        </authorList>
    </citation>
    <scope>NUCLEOTIDE SEQUENCE [LARGE SCALE GENOMIC DNA]</scope>
    <source>
        <strain evidence="1 2">Ga36</strain>
    </source>
</reference>
<name>A0A256ITR1_HALEZ</name>